<comment type="caution">
    <text evidence="1">The sequence shown here is derived from an EMBL/GenBank/DDBJ whole genome shotgun (WGS) entry which is preliminary data.</text>
</comment>
<organism evidence="1 2">
    <name type="scientific">Thelephora ganbajun</name>
    <name type="common">Ganba fungus</name>
    <dbReference type="NCBI Taxonomy" id="370292"/>
    <lineage>
        <taxon>Eukaryota</taxon>
        <taxon>Fungi</taxon>
        <taxon>Dikarya</taxon>
        <taxon>Basidiomycota</taxon>
        <taxon>Agaricomycotina</taxon>
        <taxon>Agaricomycetes</taxon>
        <taxon>Thelephorales</taxon>
        <taxon>Thelephoraceae</taxon>
        <taxon>Thelephora</taxon>
    </lineage>
</organism>
<accession>A0ACB6ZQT4</accession>
<protein>
    <submittedName>
        <fullName evidence="1">Sec39-domain-containing protein</fullName>
    </submittedName>
</protein>
<reference evidence="1" key="2">
    <citation type="journal article" date="2020" name="Nat. Commun.">
        <title>Large-scale genome sequencing of mycorrhizal fungi provides insights into the early evolution of symbiotic traits.</title>
        <authorList>
            <person name="Miyauchi S."/>
            <person name="Kiss E."/>
            <person name="Kuo A."/>
            <person name="Drula E."/>
            <person name="Kohler A."/>
            <person name="Sanchez-Garcia M."/>
            <person name="Morin E."/>
            <person name="Andreopoulos B."/>
            <person name="Barry K.W."/>
            <person name="Bonito G."/>
            <person name="Buee M."/>
            <person name="Carver A."/>
            <person name="Chen C."/>
            <person name="Cichocki N."/>
            <person name="Clum A."/>
            <person name="Culley D."/>
            <person name="Crous P.W."/>
            <person name="Fauchery L."/>
            <person name="Girlanda M."/>
            <person name="Hayes R.D."/>
            <person name="Keri Z."/>
            <person name="LaButti K."/>
            <person name="Lipzen A."/>
            <person name="Lombard V."/>
            <person name="Magnuson J."/>
            <person name="Maillard F."/>
            <person name="Murat C."/>
            <person name="Nolan M."/>
            <person name="Ohm R.A."/>
            <person name="Pangilinan J."/>
            <person name="Pereira M.F."/>
            <person name="Perotto S."/>
            <person name="Peter M."/>
            <person name="Pfister S."/>
            <person name="Riley R."/>
            <person name="Sitrit Y."/>
            <person name="Stielow J.B."/>
            <person name="Szollosi G."/>
            <person name="Zifcakova L."/>
            <person name="Stursova M."/>
            <person name="Spatafora J.W."/>
            <person name="Tedersoo L."/>
            <person name="Vaario L.M."/>
            <person name="Yamada A."/>
            <person name="Yan M."/>
            <person name="Wang P."/>
            <person name="Xu J."/>
            <person name="Bruns T."/>
            <person name="Baldrian P."/>
            <person name="Vilgalys R."/>
            <person name="Dunand C."/>
            <person name="Henrissat B."/>
            <person name="Grigoriev I.V."/>
            <person name="Hibbett D."/>
            <person name="Nagy L.G."/>
            <person name="Martin F.M."/>
        </authorList>
    </citation>
    <scope>NUCLEOTIDE SEQUENCE</scope>
    <source>
        <strain evidence="1">P2</strain>
    </source>
</reference>
<proteinExistence type="predicted"/>
<name>A0ACB6ZQT4_THEGA</name>
<gene>
    <name evidence="1" type="ORF">BDM02DRAFT_3154021</name>
</gene>
<evidence type="ECO:0000313" key="1">
    <source>
        <dbReference type="EMBL" id="KAF9651849.1"/>
    </source>
</evidence>
<dbReference type="Proteomes" id="UP000886501">
    <property type="component" value="Unassembled WGS sequence"/>
</dbReference>
<dbReference type="EMBL" id="MU117972">
    <property type="protein sequence ID" value="KAF9651849.1"/>
    <property type="molecule type" value="Genomic_DNA"/>
</dbReference>
<reference evidence="1" key="1">
    <citation type="submission" date="2019-10" db="EMBL/GenBank/DDBJ databases">
        <authorList>
            <consortium name="DOE Joint Genome Institute"/>
            <person name="Kuo A."/>
            <person name="Miyauchi S."/>
            <person name="Kiss E."/>
            <person name="Drula E."/>
            <person name="Kohler A."/>
            <person name="Sanchez-Garcia M."/>
            <person name="Andreopoulos B."/>
            <person name="Barry K.W."/>
            <person name="Bonito G."/>
            <person name="Buee M."/>
            <person name="Carver A."/>
            <person name="Chen C."/>
            <person name="Cichocki N."/>
            <person name="Clum A."/>
            <person name="Culley D."/>
            <person name="Crous P.W."/>
            <person name="Fauchery L."/>
            <person name="Girlanda M."/>
            <person name="Hayes R."/>
            <person name="Keri Z."/>
            <person name="Labutti K."/>
            <person name="Lipzen A."/>
            <person name="Lombard V."/>
            <person name="Magnuson J."/>
            <person name="Maillard F."/>
            <person name="Morin E."/>
            <person name="Murat C."/>
            <person name="Nolan M."/>
            <person name="Ohm R."/>
            <person name="Pangilinan J."/>
            <person name="Pereira M."/>
            <person name="Perotto S."/>
            <person name="Peter M."/>
            <person name="Riley R."/>
            <person name="Sitrit Y."/>
            <person name="Stielow B."/>
            <person name="Szollosi G."/>
            <person name="Zifcakova L."/>
            <person name="Stursova M."/>
            <person name="Spatafora J.W."/>
            <person name="Tedersoo L."/>
            <person name="Vaario L.-M."/>
            <person name="Yamada A."/>
            <person name="Yan M."/>
            <person name="Wang P."/>
            <person name="Xu J."/>
            <person name="Bruns T."/>
            <person name="Baldrian P."/>
            <person name="Vilgalys R."/>
            <person name="Henrissat B."/>
            <person name="Grigoriev I.V."/>
            <person name="Hibbett D."/>
            <person name="Nagy L.G."/>
            <person name="Martin F.M."/>
        </authorList>
    </citation>
    <scope>NUCLEOTIDE SEQUENCE</scope>
    <source>
        <strain evidence="1">P2</strain>
    </source>
</reference>
<keyword evidence="2" id="KW-1185">Reference proteome</keyword>
<sequence>MANPWSTLADEGLTPESVRTHLDSITNDHWVAAACFDRLVSDIATQRTLIDIGLQRSASALTRACDIYSNTASTSQSNTNFLLDHFRREPLDAQVCHIRACLRKRLDRLNTYVELQKELVVKGFENEGDDEWEDDPWADEEDSQQKGSPEDKSAILPLPEFLTDDLLVTALSLAAQEQFPALGVLVERYGKFLFPHRLVILESTPEHTSPSDYRQFLPTYDPSKDCEQQWTSNLSWSDTDWTDNPDVQSTLEQAGVKPLPSPECIPGAIKTPLSSSALLRWYREQIDRIISRTGNVDTALVLTQHGASSGLFGLDEIGEDLSLLSRLVYDAPRPLTEDEDHTLSGWSNMSPSEVIRSYLSHSTSATIVKSIQRLVVPYLFVLESRAERSGDPDPSLRNRLLYEYIVSAPLEIAAPIFEASKPILPAVERLIKDDEDLARIALALLYGSDSLDEWVTMSRIFECMPAWDSDYVADAGQEDEADTTIASLGAFVTPSTTQPRVTASDLLLFFQPLHASSLSRALDILDVHLESGEILSRWNVPAKLRWFLQSANDDNEQRSWARRMARRAGGTSDEPDSPEEYEWLLEDMIKLSNTGESGLRSAFGLIPKDEVASIFLSGLLNSGKFRIAKTLLHKPHSKISLSPTAIEDICLSCSREFYDNATDGNYKVGDMSIAYSCLTVPKPSDRIIKEQEFIEATSRICSFNVTSRPGIPISPIEIRLTKDRLSLVSRILSSNNEAYKHTEVVLDLVRKLGFKGDSTAEIKTLGMISDVALQNEDFDRAYKIDKQIVDFVAGLKDGGVDVGEEVKEVCWVACYQLGRQPEFEDVQKKLYLLGYALRLCPPERIVDILAAWRRVDEEDLESRTEELNSAKPFPSRTDRRGRTTRNEPGIALKSIADRLQKHITPSPLVHTPDAALLASKTFSHITANFPFSVRSSSRASQRSGSPASPMMNRVSLDQDDGRPSAQASRVFQKGIGWLIGADGE</sequence>
<evidence type="ECO:0000313" key="2">
    <source>
        <dbReference type="Proteomes" id="UP000886501"/>
    </source>
</evidence>